<dbReference type="OrthoDB" id="273345at2759"/>
<keyword evidence="3" id="KW-1185">Reference proteome</keyword>
<dbReference type="Proteomes" id="UP000193719">
    <property type="component" value="Unassembled WGS sequence"/>
</dbReference>
<dbReference type="GO" id="GO:0005737">
    <property type="term" value="C:cytoplasm"/>
    <property type="evidence" value="ECO:0007669"/>
    <property type="project" value="TreeGrafter"/>
</dbReference>
<dbReference type="GO" id="GO:0070042">
    <property type="term" value="F:rRNA (uridine-N3-)-methyltransferase activity"/>
    <property type="evidence" value="ECO:0007669"/>
    <property type="project" value="EnsemblFungi"/>
</dbReference>
<dbReference type="GO" id="GO:0005730">
    <property type="term" value="C:nucleolus"/>
    <property type="evidence" value="ECO:0007669"/>
    <property type="project" value="EnsemblFungi"/>
</dbReference>
<dbReference type="STRING" id="1754191.A0A1Y1VPL9"/>
<dbReference type="EMBL" id="MCFH01000001">
    <property type="protein sequence ID" value="ORX61073.1"/>
    <property type="molecule type" value="Genomic_DNA"/>
</dbReference>
<organism evidence="2 3">
    <name type="scientific">Piromyces finnis</name>
    <dbReference type="NCBI Taxonomy" id="1754191"/>
    <lineage>
        <taxon>Eukaryota</taxon>
        <taxon>Fungi</taxon>
        <taxon>Fungi incertae sedis</taxon>
        <taxon>Chytridiomycota</taxon>
        <taxon>Chytridiomycota incertae sedis</taxon>
        <taxon>Neocallimastigomycetes</taxon>
        <taxon>Neocallimastigales</taxon>
        <taxon>Neocallimastigaceae</taxon>
        <taxon>Piromyces</taxon>
    </lineage>
</organism>
<proteinExistence type="predicted"/>
<dbReference type="AlphaFoldDB" id="A0A1Y1VPL9"/>
<feature type="non-terminal residue" evidence="2">
    <location>
        <position position="273"/>
    </location>
</feature>
<protein>
    <recommendedName>
        <fullName evidence="1">25S rRNA (uridine-N(3))-methyltransferase BMT5-like domain-containing protein</fullName>
    </recommendedName>
</protein>
<dbReference type="PANTHER" id="PTHR11538">
    <property type="entry name" value="PHENYLALANYL-TRNA SYNTHETASE"/>
    <property type="match status" value="1"/>
</dbReference>
<evidence type="ECO:0000313" key="2">
    <source>
        <dbReference type="EMBL" id="ORX61073.1"/>
    </source>
</evidence>
<sequence>MAKKKKLANTLARFQEKRKKTILNEYNFLKFNKPQSLKINKSKNHKQLTQKDFIPFTEEDSILFIGEGNFSFSRSVAELLPAITYKMVATCYDTEIELKEKYNDATENINVIEDLGGKVLYQIDATKLASLKSFRGKRFDKIVFNFPHVGAGIKDQDRNILTNQKLLQGFLDNASQLLSSRILYNDMNDGEILVTLKSGNPYDLWDIKKLAKSTGKLVTKTSYQFNPSLYPGYHHRRTIGFEEGISKSENEEIIDKNCRTYVFINKPKEVKKK</sequence>
<dbReference type="InterPro" id="IPR019446">
    <property type="entry name" value="BMT5-like"/>
</dbReference>
<name>A0A1Y1VPL9_9FUNG</name>
<accession>A0A1Y1VPL9</accession>
<reference evidence="2 3" key="1">
    <citation type="submission" date="2016-08" db="EMBL/GenBank/DDBJ databases">
        <title>Genomes of anaerobic fungi encode conserved fungal cellulosomes for biomass hydrolysis.</title>
        <authorList>
            <consortium name="DOE Joint Genome Institute"/>
            <person name="Haitjema C.H."/>
            <person name="Gilmore S.P."/>
            <person name="Henske J.K."/>
            <person name="Solomon K.V."/>
            <person name="De Groot R."/>
            <person name="Kuo A."/>
            <person name="Mondo S.J."/>
            <person name="Salamov A.A."/>
            <person name="Labutti K."/>
            <person name="Zhao Z."/>
            <person name="Chiniquy J."/>
            <person name="Barry K."/>
            <person name="Brewer H.M."/>
            <person name="Purvine S.O."/>
            <person name="Wright A.T."/>
            <person name="Boxma B."/>
            <person name="Van Alen T."/>
            <person name="Hackstein J.H."/>
            <person name="Baker S.E."/>
            <person name="Grigoriev I.V."/>
            <person name="O'Malley M.A."/>
        </authorList>
    </citation>
    <scope>NUCLEOTIDE SEQUENCE [LARGE SCALE GENOMIC DNA]</scope>
    <source>
        <strain evidence="3">finn</strain>
    </source>
</reference>
<dbReference type="PANTHER" id="PTHR11538:SF26">
    <property type="entry name" value="FERREDOXIN-FOLD ANTICODON-BINDING DOMAIN-CONTAINING PROTEIN 1"/>
    <property type="match status" value="1"/>
</dbReference>
<comment type="caution">
    <text evidence="2">The sequence shown here is derived from an EMBL/GenBank/DDBJ whole genome shotgun (WGS) entry which is preliminary data.</text>
</comment>
<evidence type="ECO:0000259" key="1">
    <source>
        <dbReference type="Pfam" id="PF10354"/>
    </source>
</evidence>
<dbReference type="Pfam" id="PF10354">
    <property type="entry name" value="BMT5-like"/>
    <property type="match status" value="1"/>
</dbReference>
<gene>
    <name evidence="2" type="ORF">BCR36DRAFT_315270</name>
</gene>
<reference evidence="2 3" key="2">
    <citation type="submission" date="2016-08" db="EMBL/GenBank/DDBJ databases">
        <title>Pervasive Adenine N6-methylation of Active Genes in Fungi.</title>
        <authorList>
            <consortium name="DOE Joint Genome Institute"/>
            <person name="Mondo S.J."/>
            <person name="Dannebaum R.O."/>
            <person name="Kuo R.C."/>
            <person name="Labutti K."/>
            <person name="Haridas S."/>
            <person name="Kuo A."/>
            <person name="Salamov A."/>
            <person name="Ahrendt S.R."/>
            <person name="Lipzen A."/>
            <person name="Sullivan W."/>
            <person name="Andreopoulos W.B."/>
            <person name="Clum A."/>
            <person name="Lindquist E."/>
            <person name="Daum C."/>
            <person name="Ramamoorthy G.K."/>
            <person name="Gryganskyi A."/>
            <person name="Culley D."/>
            <person name="Magnuson J.K."/>
            <person name="James T.Y."/>
            <person name="O'Malley M.A."/>
            <person name="Stajich J.E."/>
            <person name="Spatafora J.W."/>
            <person name="Visel A."/>
            <person name="Grigoriev I.V."/>
        </authorList>
    </citation>
    <scope>NUCLEOTIDE SEQUENCE [LARGE SCALE GENOMIC DNA]</scope>
    <source>
        <strain evidence="3">finn</strain>
    </source>
</reference>
<evidence type="ECO:0000313" key="3">
    <source>
        <dbReference type="Proteomes" id="UP000193719"/>
    </source>
</evidence>
<dbReference type="GO" id="GO:0070475">
    <property type="term" value="P:rRNA base methylation"/>
    <property type="evidence" value="ECO:0007669"/>
    <property type="project" value="EnsemblFungi"/>
</dbReference>
<feature type="domain" description="25S rRNA (uridine-N(3))-methyltransferase BMT5-like" evidence="1">
    <location>
        <begin position="63"/>
        <end position="237"/>
    </location>
</feature>